<keyword evidence="2" id="KW-1185">Reference proteome</keyword>
<accession>A0A3N4HNZ9</accession>
<dbReference type="Proteomes" id="UP000275078">
    <property type="component" value="Unassembled WGS sequence"/>
</dbReference>
<dbReference type="AlphaFoldDB" id="A0A3N4HNZ9"/>
<protein>
    <submittedName>
        <fullName evidence="1">Uncharacterized protein</fullName>
    </submittedName>
</protein>
<gene>
    <name evidence="1" type="ORF">BJ508DRAFT_18086</name>
</gene>
<reference evidence="1 2" key="1">
    <citation type="journal article" date="2018" name="Nat. Ecol. Evol.">
        <title>Pezizomycetes genomes reveal the molecular basis of ectomycorrhizal truffle lifestyle.</title>
        <authorList>
            <person name="Murat C."/>
            <person name="Payen T."/>
            <person name="Noel B."/>
            <person name="Kuo A."/>
            <person name="Morin E."/>
            <person name="Chen J."/>
            <person name="Kohler A."/>
            <person name="Krizsan K."/>
            <person name="Balestrini R."/>
            <person name="Da Silva C."/>
            <person name="Montanini B."/>
            <person name="Hainaut M."/>
            <person name="Levati E."/>
            <person name="Barry K.W."/>
            <person name="Belfiori B."/>
            <person name="Cichocki N."/>
            <person name="Clum A."/>
            <person name="Dockter R.B."/>
            <person name="Fauchery L."/>
            <person name="Guy J."/>
            <person name="Iotti M."/>
            <person name="Le Tacon F."/>
            <person name="Lindquist E.A."/>
            <person name="Lipzen A."/>
            <person name="Malagnac F."/>
            <person name="Mello A."/>
            <person name="Molinier V."/>
            <person name="Miyauchi S."/>
            <person name="Poulain J."/>
            <person name="Riccioni C."/>
            <person name="Rubini A."/>
            <person name="Sitrit Y."/>
            <person name="Splivallo R."/>
            <person name="Traeger S."/>
            <person name="Wang M."/>
            <person name="Zifcakova L."/>
            <person name="Wipf D."/>
            <person name="Zambonelli A."/>
            <person name="Paolocci F."/>
            <person name="Nowrousian M."/>
            <person name="Ottonello S."/>
            <person name="Baldrian P."/>
            <person name="Spatafora J.W."/>
            <person name="Henrissat B."/>
            <person name="Nagy L.G."/>
            <person name="Aury J.M."/>
            <person name="Wincker P."/>
            <person name="Grigoriev I.V."/>
            <person name="Bonfante P."/>
            <person name="Martin F.M."/>
        </authorList>
    </citation>
    <scope>NUCLEOTIDE SEQUENCE [LARGE SCALE GENOMIC DNA]</scope>
    <source>
        <strain evidence="1 2">RN42</strain>
    </source>
</reference>
<evidence type="ECO:0000313" key="2">
    <source>
        <dbReference type="Proteomes" id="UP000275078"/>
    </source>
</evidence>
<proteinExistence type="predicted"/>
<sequence length="719" mass="81756">MATKGTRPTFLPQKPSPYPGLFHPFYDFATQTNEFVSVLHRMVGEKVLGRSFCAEDFGKLLRVDHVASLGLQHTHLLLSYKVPAQAAPEQKSAKFELYVLTFISPLFVDLTKYNTGEANQRYLAERNTLLSIWKATVDRYGVDAVKQPGVLQDLPLPSDPKSELWKSHGILPLTDPVSPSNERASAYYSLFKVGGKYDDKNNALEFPTRNPARAWCPMDSHSFPLPKDDNDGELFLGWDDPTWKENVQRGQRVIEQIAKFQCFLHDLYNHPAEGRINKVISDPGIGNLRVVPQKPVFPNSGGSLPQVESSVGDKDLIQHGIEVGPIISLPEFREEREFKGHFSQRESVWEWFSDRVKRLKRRYNGRQRLVKSSQPSEELIFSPPPLINTVSQSIMPDGIQLLNIPTHEMHLDPPSESELLQMQQHEEMERERFSRLAGSGKSRTVLYWIGELEDLVYIMKDVEEKLAASPSFDKRPSFGYIPLPRDGWGISSGNSILVDKASSDFLGVADWSIDSHFVPDWRVAFPPPFLWGPDGDFNLGLPKDTSEQNARRILSQRRIFYMNTLRATYECTMKENFRGFVDWEKVYERDAPAEKQDFDFRELLLMIKMDMDMFILAFEKDALRAMGSLLSSEYVMENIEDLWVVSIRALDDALRTATPGEAMDILMGRAPGCKPWEYDSLQLTARLFNPNTIDADLKRLRQAANLGSPDTLPSGSESV</sequence>
<dbReference type="EMBL" id="ML119761">
    <property type="protein sequence ID" value="RPA75572.1"/>
    <property type="molecule type" value="Genomic_DNA"/>
</dbReference>
<name>A0A3N4HNZ9_ASCIM</name>
<evidence type="ECO:0000313" key="1">
    <source>
        <dbReference type="EMBL" id="RPA75572.1"/>
    </source>
</evidence>
<organism evidence="1 2">
    <name type="scientific">Ascobolus immersus RN42</name>
    <dbReference type="NCBI Taxonomy" id="1160509"/>
    <lineage>
        <taxon>Eukaryota</taxon>
        <taxon>Fungi</taxon>
        <taxon>Dikarya</taxon>
        <taxon>Ascomycota</taxon>
        <taxon>Pezizomycotina</taxon>
        <taxon>Pezizomycetes</taxon>
        <taxon>Pezizales</taxon>
        <taxon>Ascobolaceae</taxon>
        <taxon>Ascobolus</taxon>
    </lineage>
</organism>